<evidence type="ECO:0000313" key="6">
    <source>
        <dbReference type="EMBL" id="EGG05420.1"/>
    </source>
</evidence>
<evidence type="ECO:0000256" key="3">
    <source>
        <dbReference type="ARBA" id="ARBA00022801"/>
    </source>
</evidence>
<dbReference type="OrthoDB" id="273181at2759"/>
<dbReference type="InParanoid" id="F4RQF0"/>
<dbReference type="PANTHER" id="PTHR10159">
    <property type="entry name" value="DUAL SPECIFICITY PROTEIN PHOSPHATASE"/>
    <property type="match status" value="1"/>
</dbReference>
<dbReference type="InterPro" id="IPR029021">
    <property type="entry name" value="Prot-tyrosine_phosphatase-like"/>
</dbReference>
<keyword evidence="3" id="KW-0378">Hydrolase</keyword>
<feature type="non-terminal residue" evidence="6">
    <location>
        <position position="1"/>
    </location>
</feature>
<dbReference type="RefSeq" id="XP_007411342.1">
    <property type="nucleotide sequence ID" value="XM_007411280.1"/>
</dbReference>
<name>F4RQF0_MELLP</name>
<dbReference type="Proteomes" id="UP000001072">
    <property type="component" value="Unassembled WGS sequence"/>
</dbReference>
<gene>
    <name evidence="6" type="ORF">MELLADRAFT_36766</name>
</gene>
<evidence type="ECO:0000256" key="1">
    <source>
        <dbReference type="ARBA" id="ARBA00008601"/>
    </source>
</evidence>
<dbReference type="AlphaFoldDB" id="F4RQF0"/>
<dbReference type="InterPro" id="IPR000387">
    <property type="entry name" value="Tyr_Pase_dom"/>
</dbReference>
<evidence type="ECO:0000313" key="7">
    <source>
        <dbReference type="Proteomes" id="UP000001072"/>
    </source>
</evidence>
<dbReference type="CDD" id="cd14498">
    <property type="entry name" value="DSP"/>
    <property type="match status" value="1"/>
</dbReference>
<dbReference type="InterPro" id="IPR000340">
    <property type="entry name" value="Dual-sp_phosphatase_cat-dom"/>
</dbReference>
<protein>
    <recommendedName>
        <fullName evidence="2">protein-tyrosine-phosphatase</fullName>
        <ecNumber evidence="2">3.1.3.48</ecNumber>
    </recommendedName>
</protein>
<dbReference type="KEGG" id="mlr:MELLADRAFT_36766"/>
<evidence type="ECO:0000256" key="2">
    <source>
        <dbReference type="ARBA" id="ARBA00013064"/>
    </source>
</evidence>
<dbReference type="PROSITE" id="PS50056">
    <property type="entry name" value="TYR_PHOSPHATASE_2"/>
    <property type="match status" value="1"/>
</dbReference>
<keyword evidence="4" id="KW-0904">Protein phosphatase</keyword>
<dbReference type="GO" id="GO:0043409">
    <property type="term" value="P:negative regulation of MAPK cascade"/>
    <property type="evidence" value="ECO:0007669"/>
    <property type="project" value="TreeGrafter"/>
</dbReference>
<keyword evidence="7" id="KW-1185">Reference proteome</keyword>
<feature type="domain" description="Tyrosine specific protein phosphatases" evidence="5">
    <location>
        <begin position="1"/>
        <end position="54"/>
    </location>
</feature>
<evidence type="ECO:0000259" key="5">
    <source>
        <dbReference type="PROSITE" id="PS50056"/>
    </source>
</evidence>
<sequence>DDALLHSSAVYVHCKAGKSRSVTIVLAYLIHRYKISLKESYEFVSNRRKGICPS</sequence>
<dbReference type="Gene3D" id="3.90.190.10">
    <property type="entry name" value="Protein tyrosine phosphatase superfamily"/>
    <property type="match status" value="1"/>
</dbReference>
<dbReference type="GO" id="GO:0004725">
    <property type="term" value="F:protein tyrosine phosphatase activity"/>
    <property type="evidence" value="ECO:0007669"/>
    <property type="project" value="UniProtKB-EC"/>
</dbReference>
<comment type="similarity">
    <text evidence="1">Belongs to the protein-tyrosine phosphatase family. Non-receptor class dual specificity subfamily.</text>
</comment>
<dbReference type="EMBL" id="GL883113">
    <property type="protein sequence ID" value="EGG05420.1"/>
    <property type="molecule type" value="Genomic_DNA"/>
</dbReference>
<dbReference type="Pfam" id="PF00782">
    <property type="entry name" value="DSPc"/>
    <property type="match status" value="1"/>
</dbReference>
<dbReference type="EC" id="3.1.3.48" evidence="2"/>
<dbReference type="VEuPathDB" id="FungiDB:MELLADRAFT_36766"/>
<dbReference type="GO" id="GO:0005737">
    <property type="term" value="C:cytoplasm"/>
    <property type="evidence" value="ECO:0007669"/>
    <property type="project" value="TreeGrafter"/>
</dbReference>
<dbReference type="PANTHER" id="PTHR10159:SF530">
    <property type="entry name" value="DUAL SPECIFICITY PROTEIN PHOSPHATASE DDB_G0271350-RELATED"/>
    <property type="match status" value="1"/>
</dbReference>
<evidence type="ECO:0000256" key="4">
    <source>
        <dbReference type="ARBA" id="ARBA00022912"/>
    </source>
</evidence>
<dbReference type="STRING" id="747676.F4RQF0"/>
<proteinExistence type="inferred from homology"/>
<dbReference type="HOGENOM" id="CLU_3056013_0_0_1"/>
<organism evidence="7">
    <name type="scientific">Melampsora larici-populina (strain 98AG31 / pathotype 3-4-7)</name>
    <name type="common">Poplar leaf rust fungus</name>
    <dbReference type="NCBI Taxonomy" id="747676"/>
    <lineage>
        <taxon>Eukaryota</taxon>
        <taxon>Fungi</taxon>
        <taxon>Dikarya</taxon>
        <taxon>Basidiomycota</taxon>
        <taxon>Pucciniomycotina</taxon>
        <taxon>Pucciniomycetes</taxon>
        <taxon>Pucciniales</taxon>
        <taxon>Melampsoraceae</taxon>
        <taxon>Melampsora</taxon>
    </lineage>
</organism>
<dbReference type="SUPFAM" id="SSF52799">
    <property type="entry name" value="(Phosphotyrosine protein) phosphatases II"/>
    <property type="match status" value="1"/>
</dbReference>
<reference evidence="7" key="1">
    <citation type="journal article" date="2011" name="Proc. Natl. Acad. Sci. U.S.A.">
        <title>Obligate biotrophy features unraveled by the genomic analysis of rust fungi.</title>
        <authorList>
            <person name="Duplessis S."/>
            <person name="Cuomo C.A."/>
            <person name="Lin Y.-C."/>
            <person name="Aerts A."/>
            <person name="Tisserant E."/>
            <person name="Veneault-Fourrey C."/>
            <person name="Joly D.L."/>
            <person name="Hacquard S."/>
            <person name="Amselem J."/>
            <person name="Cantarel B.L."/>
            <person name="Chiu R."/>
            <person name="Coutinho P.M."/>
            <person name="Feau N."/>
            <person name="Field M."/>
            <person name="Frey P."/>
            <person name="Gelhaye E."/>
            <person name="Goldberg J."/>
            <person name="Grabherr M.G."/>
            <person name="Kodira C.D."/>
            <person name="Kohler A."/>
            <person name="Kuees U."/>
            <person name="Lindquist E.A."/>
            <person name="Lucas S.M."/>
            <person name="Mago R."/>
            <person name="Mauceli E."/>
            <person name="Morin E."/>
            <person name="Murat C."/>
            <person name="Pangilinan J.L."/>
            <person name="Park R."/>
            <person name="Pearson M."/>
            <person name="Quesneville H."/>
            <person name="Rouhier N."/>
            <person name="Sakthikumar S."/>
            <person name="Salamov A.A."/>
            <person name="Schmutz J."/>
            <person name="Selles B."/>
            <person name="Shapiro H."/>
            <person name="Tanguay P."/>
            <person name="Tuskan G.A."/>
            <person name="Henrissat B."/>
            <person name="Van de Peer Y."/>
            <person name="Rouze P."/>
            <person name="Ellis J.G."/>
            <person name="Dodds P.N."/>
            <person name="Schein J.E."/>
            <person name="Zhong S."/>
            <person name="Hamelin R.C."/>
            <person name="Grigoriev I.V."/>
            <person name="Szabo L.J."/>
            <person name="Martin F."/>
        </authorList>
    </citation>
    <scope>NUCLEOTIDE SEQUENCE [LARGE SCALE GENOMIC DNA]</scope>
    <source>
        <strain evidence="7">98AG31 / pathotype 3-4-7</strain>
    </source>
</reference>
<accession>F4RQF0</accession>
<dbReference type="GeneID" id="18927579"/>